<dbReference type="InterPro" id="IPR016181">
    <property type="entry name" value="Acyl_CoA_acyltransferase"/>
</dbReference>
<dbReference type="PANTHER" id="PTHR43792">
    <property type="entry name" value="GNAT FAMILY, PUTATIVE (AFU_ORTHOLOGUE AFUA_3G00765)-RELATED-RELATED"/>
    <property type="match status" value="1"/>
</dbReference>
<evidence type="ECO:0000259" key="1">
    <source>
        <dbReference type="Pfam" id="PF13302"/>
    </source>
</evidence>
<dbReference type="PANTHER" id="PTHR43792:SF1">
    <property type="entry name" value="N-ACETYLTRANSFERASE DOMAIN-CONTAINING PROTEIN"/>
    <property type="match status" value="1"/>
</dbReference>
<protein>
    <submittedName>
        <fullName evidence="2">Ribosomal-protein-alanine N-acetyltransferase</fullName>
    </submittedName>
</protein>
<gene>
    <name evidence="2" type="ORF">SAMN02745906_0506</name>
</gene>
<reference evidence="2 3" key="1">
    <citation type="submission" date="2016-10" db="EMBL/GenBank/DDBJ databases">
        <authorList>
            <person name="Varghese N."/>
            <person name="Submissions S."/>
        </authorList>
    </citation>
    <scope>NUCLEOTIDE SEQUENCE [LARGE SCALE GENOMIC DNA]</scope>
    <source>
        <strain evidence="2 3">ATCC 19403</strain>
    </source>
</reference>
<accession>A0ABY1C2V2</accession>
<evidence type="ECO:0000313" key="2">
    <source>
        <dbReference type="EMBL" id="SET58363.1"/>
    </source>
</evidence>
<sequence>MNHLGTVQIETDRLQLRKFIISDSRALFNNWANDVEVTKFLTWSPIMSVEAAERILSDWINRYSDNKFYQWAIVLKENSDEPIGTISVVHMNEKIDMVHIGYCIGRKWWHQGITTEAFKGIIPFLIEKVDVKRIESRHDPRNPNSGKVMLKCGLTFEGTLRNADINNQGICDASMYALLKEDYYNLK</sequence>
<dbReference type="Gene3D" id="3.40.630.30">
    <property type="match status" value="1"/>
</dbReference>
<dbReference type="InterPro" id="IPR000182">
    <property type="entry name" value="GNAT_dom"/>
</dbReference>
<dbReference type="InterPro" id="IPR051531">
    <property type="entry name" value="N-acetyltransferase"/>
</dbReference>
<organism evidence="2 3">
    <name type="scientific">Lacrimispora sphenoides JCM 1415</name>
    <dbReference type="NCBI Taxonomy" id="1297793"/>
    <lineage>
        <taxon>Bacteria</taxon>
        <taxon>Bacillati</taxon>
        <taxon>Bacillota</taxon>
        <taxon>Clostridia</taxon>
        <taxon>Lachnospirales</taxon>
        <taxon>Lachnospiraceae</taxon>
        <taxon>Lacrimispora</taxon>
    </lineage>
</organism>
<name>A0ABY1C2V2_9FIRM</name>
<dbReference type="SUPFAM" id="SSF55729">
    <property type="entry name" value="Acyl-CoA N-acyltransferases (Nat)"/>
    <property type="match status" value="1"/>
</dbReference>
<dbReference type="EMBL" id="LT630003">
    <property type="protein sequence ID" value="SET58363.1"/>
    <property type="molecule type" value="Genomic_DNA"/>
</dbReference>
<keyword evidence="3" id="KW-1185">Reference proteome</keyword>
<feature type="domain" description="N-acetyltransferase" evidence="1">
    <location>
        <begin position="13"/>
        <end position="155"/>
    </location>
</feature>
<dbReference type="Proteomes" id="UP000198970">
    <property type="component" value="Chromosome I"/>
</dbReference>
<proteinExistence type="predicted"/>
<dbReference type="Pfam" id="PF13302">
    <property type="entry name" value="Acetyltransf_3"/>
    <property type="match status" value="1"/>
</dbReference>
<evidence type="ECO:0000313" key="3">
    <source>
        <dbReference type="Proteomes" id="UP000198970"/>
    </source>
</evidence>